<accession>A0ABD0VE34</accession>
<evidence type="ECO:0000313" key="2">
    <source>
        <dbReference type="Proteomes" id="UP001552299"/>
    </source>
</evidence>
<gene>
    <name evidence="1" type="ORF">M5K25_007862</name>
</gene>
<dbReference type="PANTHER" id="PTHR33116:SF80">
    <property type="entry name" value="REVERSE TRANSCRIPTASE ZINC-BINDING DOMAIN-CONTAINING PROTEIN"/>
    <property type="match status" value="1"/>
</dbReference>
<dbReference type="EMBL" id="JANQDX010000007">
    <property type="protein sequence ID" value="KAL0920847.1"/>
    <property type="molecule type" value="Genomic_DNA"/>
</dbReference>
<dbReference type="Proteomes" id="UP001552299">
    <property type="component" value="Unassembled WGS sequence"/>
</dbReference>
<protein>
    <submittedName>
        <fullName evidence="1">Uncharacterized protein</fullName>
    </submittedName>
</protein>
<sequence length="405" mass="47677">MARLDRALFNQLWIDNWSLTTVEHLSRSLSDHCPLLINIKNSLNCASSIPTFRFQNMWIQHIDFLKVVKSNWSAPLSPDNSIKGMVRLWFKFKRLKQFLSWWNRIVLKIFLQTLLKWKKKFVAWKIYGRDLLEAKSFFQTYYGGDRNTKYFHSLVSKKKSLNYIKKVRDVNAINESKSSFFTSKSFSAPKINKIVFITHFTHQHLPFKYLGAPIFQGLKKSYLFDDIMKKMCEKISSWEFHFLSYGGRLTILKSVLNSMAFHLFQVIKPNVETVVRFERLLNKFFWGTRNDVKRMHWTSWIKLCGPLKEGGLGCKSIADSITVSSLKMWWNFRKNQSLWAKFMNFKYCKGKHPICCFTKMYGEFVRGIFLWMFAFGKKVVAGVFSKRLVLVGCSLVGRSSLGLFF</sequence>
<reference evidence="1 2" key="1">
    <citation type="journal article" date="2024" name="Plant Biotechnol. J.">
        <title>Dendrobium thyrsiflorum genome and its molecular insights into genes involved in important horticultural traits.</title>
        <authorList>
            <person name="Chen B."/>
            <person name="Wang J.Y."/>
            <person name="Zheng P.J."/>
            <person name="Li K.L."/>
            <person name="Liang Y.M."/>
            <person name="Chen X.F."/>
            <person name="Zhang C."/>
            <person name="Zhao X."/>
            <person name="He X."/>
            <person name="Zhang G.Q."/>
            <person name="Liu Z.J."/>
            <person name="Xu Q."/>
        </authorList>
    </citation>
    <scope>NUCLEOTIDE SEQUENCE [LARGE SCALE GENOMIC DNA]</scope>
    <source>
        <strain evidence="1">GZMU011</strain>
    </source>
</reference>
<comment type="caution">
    <text evidence="1">The sequence shown here is derived from an EMBL/GenBank/DDBJ whole genome shotgun (WGS) entry which is preliminary data.</text>
</comment>
<keyword evidence="2" id="KW-1185">Reference proteome</keyword>
<dbReference type="AlphaFoldDB" id="A0ABD0VE34"/>
<dbReference type="PANTHER" id="PTHR33116">
    <property type="entry name" value="REVERSE TRANSCRIPTASE ZINC-BINDING DOMAIN-CONTAINING PROTEIN-RELATED-RELATED"/>
    <property type="match status" value="1"/>
</dbReference>
<proteinExistence type="predicted"/>
<name>A0ABD0VE34_DENTH</name>
<evidence type="ECO:0000313" key="1">
    <source>
        <dbReference type="EMBL" id="KAL0920847.1"/>
    </source>
</evidence>
<organism evidence="1 2">
    <name type="scientific">Dendrobium thyrsiflorum</name>
    <name type="common">Pinecone-like raceme dendrobium</name>
    <name type="synonym">Orchid</name>
    <dbReference type="NCBI Taxonomy" id="117978"/>
    <lineage>
        <taxon>Eukaryota</taxon>
        <taxon>Viridiplantae</taxon>
        <taxon>Streptophyta</taxon>
        <taxon>Embryophyta</taxon>
        <taxon>Tracheophyta</taxon>
        <taxon>Spermatophyta</taxon>
        <taxon>Magnoliopsida</taxon>
        <taxon>Liliopsida</taxon>
        <taxon>Asparagales</taxon>
        <taxon>Orchidaceae</taxon>
        <taxon>Epidendroideae</taxon>
        <taxon>Malaxideae</taxon>
        <taxon>Dendrobiinae</taxon>
        <taxon>Dendrobium</taxon>
    </lineage>
</organism>